<comment type="cofactor">
    <cofactor evidence="11">
        <name>Mg(2+)</name>
        <dbReference type="ChEBI" id="CHEBI:18420"/>
    </cofactor>
    <text evidence="11">Binds 1 Mg(2+) ion per subunit.</text>
</comment>
<keyword evidence="11" id="KW-0479">Metal-binding</keyword>
<comment type="caution">
    <text evidence="11">Lacks conserved residue(s) required for the propagation of feature annotation.</text>
</comment>
<dbReference type="Gene3D" id="3.40.50.300">
    <property type="entry name" value="P-loop containing nucleotide triphosphate hydrolases"/>
    <property type="match status" value="1"/>
</dbReference>
<protein>
    <recommendedName>
        <fullName evidence="3 11">Shikimate kinase</fullName>
        <shortName evidence="11">SK</shortName>
        <ecNumber evidence="3 11">2.7.1.71</ecNumber>
    </recommendedName>
</protein>
<gene>
    <name evidence="12" type="primary">txxe 1197-aroK</name>
    <name evidence="11" type="synonym">aroK</name>
    <name evidence="12" type="ORF">TXXE_08845</name>
</gene>
<dbReference type="GO" id="GO:0016301">
    <property type="term" value="F:kinase activity"/>
    <property type="evidence" value="ECO:0007669"/>
    <property type="project" value="UniProtKB-KW"/>
</dbReference>
<keyword evidence="4 11" id="KW-0028">Amino-acid biosynthesis</keyword>
<dbReference type="SUPFAM" id="SSF52540">
    <property type="entry name" value="P-loop containing nucleoside triphosphate hydrolases"/>
    <property type="match status" value="1"/>
</dbReference>
<keyword evidence="11" id="KW-0963">Cytoplasm</keyword>
<evidence type="ECO:0000256" key="9">
    <source>
        <dbReference type="ARBA" id="ARBA00023141"/>
    </source>
</evidence>
<keyword evidence="12" id="KW-0560">Oxidoreductase</keyword>
<evidence type="ECO:0000256" key="8">
    <source>
        <dbReference type="ARBA" id="ARBA00022840"/>
    </source>
</evidence>
<dbReference type="InterPro" id="IPR023000">
    <property type="entry name" value="Shikimate_kinase_CS"/>
</dbReference>
<keyword evidence="6 11" id="KW-0547">Nucleotide-binding</keyword>
<feature type="binding site" evidence="11">
    <location>
        <begin position="15"/>
        <end position="20"/>
    </location>
    <ligand>
        <name>ATP</name>
        <dbReference type="ChEBI" id="CHEBI:30616"/>
    </ligand>
</feature>
<comment type="similarity">
    <text evidence="2 11">Belongs to the shikimate kinase family.</text>
</comment>
<feature type="binding site" evidence="11">
    <location>
        <position position="37"/>
    </location>
    <ligand>
        <name>substrate</name>
    </ligand>
</feature>
<evidence type="ECO:0000313" key="12">
    <source>
        <dbReference type="EMBL" id="CAG5085524.1"/>
    </source>
</evidence>
<dbReference type="EMBL" id="CAJRAY010000041">
    <property type="protein sequence ID" value="CAG5085524.1"/>
    <property type="molecule type" value="Genomic_DNA"/>
</dbReference>
<comment type="subunit">
    <text evidence="11">Monomer.</text>
</comment>
<name>A0ABM8V3N5_THEXY</name>
<comment type="catalytic activity">
    <reaction evidence="10 11">
        <text>shikimate + ATP = 3-phosphoshikimate + ADP + H(+)</text>
        <dbReference type="Rhea" id="RHEA:13121"/>
        <dbReference type="ChEBI" id="CHEBI:15378"/>
        <dbReference type="ChEBI" id="CHEBI:30616"/>
        <dbReference type="ChEBI" id="CHEBI:36208"/>
        <dbReference type="ChEBI" id="CHEBI:145989"/>
        <dbReference type="ChEBI" id="CHEBI:456216"/>
        <dbReference type="EC" id="2.7.1.71"/>
    </reaction>
</comment>
<reference evidence="12 13" key="1">
    <citation type="submission" date="2021-04" db="EMBL/GenBank/DDBJ databases">
        <authorList>
            <person name="Rakotoarivonina H."/>
        </authorList>
    </citation>
    <scope>NUCLEOTIDE SEQUENCE [LARGE SCALE GENOMIC DNA]</scope>
    <source>
        <strain evidence="12 13">XE</strain>
    </source>
</reference>
<dbReference type="EC" id="2.7.1.71" evidence="3 11"/>
<evidence type="ECO:0000256" key="6">
    <source>
        <dbReference type="ARBA" id="ARBA00022741"/>
    </source>
</evidence>
<dbReference type="InterPro" id="IPR031322">
    <property type="entry name" value="Shikimate/glucono_kinase"/>
</dbReference>
<evidence type="ECO:0000256" key="11">
    <source>
        <dbReference type="HAMAP-Rule" id="MF_00109"/>
    </source>
</evidence>
<keyword evidence="13" id="KW-1185">Reference proteome</keyword>
<feature type="binding site" evidence="11">
    <location>
        <position position="140"/>
    </location>
    <ligand>
        <name>substrate</name>
    </ligand>
</feature>
<evidence type="ECO:0000256" key="1">
    <source>
        <dbReference type="ARBA" id="ARBA00004842"/>
    </source>
</evidence>
<dbReference type="CDD" id="cd00464">
    <property type="entry name" value="SK"/>
    <property type="match status" value="1"/>
</dbReference>
<keyword evidence="9 11" id="KW-0057">Aromatic amino acid biosynthesis</keyword>
<comment type="caution">
    <text evidence="12">The sequence shown here is derived from an EMBL/GenBank/DDBJ whole genome shotgun (WGS) entry which is preliminary data.</text>
</comment>
<comment type="function">
    <text evidence="11">Catalyzes the specific phosphorylation of the 3-hydroxyl group of shikimic acid using ATP as a cosubstrate.</text>
</comment>
<feature type="binding site" evidence="11">
    <location>
        <position position="61"/>
    </location>
    <ligand>
        <name>substrate</name>
    </ligand>
</feature>
<keyword evidence="7 11" id="KW-0418">Kinase</keyword>
<dbReference type="InterPro" id="IPR027417">
    <property type="entry name" value="P-loop_NTPase"/>
</dbReference>
<sequence length="174" mass="18981">MKARTDKIVLVGFMGTGKSTVARLLAGRLGIGRVDLDEEIEREAGCTIAELFDTKGEAHFRDLESNVLARLMAEDRPLVLATGGGAVLREANREAMLRSGFVAALTALPERIIERVSGDGARPLLRGDVGERVRRLMAEREHAYDFAHIKIDTTDLKPDEVADRILAAVKESTA</sequence>
<comment type="subcellular location">
    <subcellularLocation>
        <location evidence="11">Cytoplasm</location>
    </subcellularLocation>
</comment>
<evidence type="ECO:0000256" key="3">
    <source>
        <dbReference type="ARBA" id="ARBA00012154"/>
    </source>
</evidence>
<keyword evidence="5 11" id="KW-0808">Transferase</keyword>
<organism evidence="12 13">
    <name type="scientific">Thermobacillus xylanilyticus</name>
    <dbReference type="NCBI Taxonomy" id="76633"/>
    <lineage>
        <taxon>Bacteria</taxon>
        <taxon>Bacillati</taxon>
        <taxon>Bacillota</taxon>
        <taxon>Bacilli</taxon>
        <taxon>Bacillales</taxon>
        <taxon>Paenibacillaceae</taxon>
        <taxon>Thermobacillus</taxon>
    </lineage>
</organism>
<keyword evidence="8 11" id="KW-0067">ATP-binding</keyword>
<evidence type="ECO:0000256" key="2">
    <source>
        <dbReference type="ARBA" id="ARBA00006997"/>
    </source>
</evidence>
<feature type="binding site" evidence="11">
    <location>
        <position position="19"/>
    </location>
    <ligand>
        <name>Mg(2+)</name>
        <dbReference type="ChEBI" id="CHEBI:18420"/>
    </ligand>
</feature>
<comment type="pathway">
    <text evidence="1 11">Metabolic intermediate biosynthesis; chorismate biosynthesis; chorismate from D-erythrose 4-phosphate and phosphoenolpyruvate: step 5/7.</text>
</comment>
<feature type="binding site" evidence="11">
    <location>
        <position position="84"/>
    </location>
    <ligand>
        <name>substrate</name>
    </ligand>
</feature>
<accession>A0ABM8V3N5</accession>
<evidence type="ECO:0000256" key="4">
    <source>
        <dbReference type="ARBA" id="ARBA00022605"/>
    </source>
</evidence>
<proteinExistence type="inferred from homology"/>
<keyword evidence="11" id="KW-0460">Magnesium</keyword>
<evidence type="ECO:0000256" key="10">
    <source>
        <dbReference type="ARBA" id="ARBA00048567"/>
    </source>
</evidence>
<evidence type="ECO:0000256" key="5">
    <source>
        <dbReference type="ARBA" id="ARBA00022679"/>
    </source>
</evidence>
<dbReference type="PRINTS" id="PR01100">
    <property type="entry name" value="SHIKIMTKNASE"/>
</dbReference>
<dbReference type="RefSeq" id="WP_213484301.1">
    <property type="nucleotide sequence ID" value="NZ_CAJRAY010000041.1"/>
</dbReference>
<dbReference type="PANTHER" id="PTHR21087">
    <property type="entry name" value="SHIKIMATE KINASE"/>
    <property type="match status" value="1"/>
</dbReference>
<dbReference type="PANTHER" id="PTHR21087:SF16">
    <property type="entry name" value="SHIKIMATE KINASE 1, CHLOROPLASTIC"/>
    <property type="match status" value="1"/>
</dbReference>
<evidence type="ECO:0000256" key="7">
    <source>
        <dbReference type="ARBA" id="ARBA00022777"/>
    </source>
</evidence>
<dbReference type="Pfam" id="PF01202">
    <property type="entry name" value="SKI"/>
    <property type="match status" value="1"/>
</dbReference>
<dbReference type="PROSITE" id="PS01128">
    <property type="entry name" value="SHIKIMATE_KINASE"/>
    <property type="match status" value="1"/>
</dbReference>
<dbReference type="GO" id="GO:0004764">
    <property type="term" value="F:shikimate 3-dehydrogenase (NADP+) activity"/>
    <property type="evidence" value="ECO:0007669"/>
    <property type="project" value="UniProtKB-EC"/>
</dbReference>
<dbReference type="InterPro" id="IPR000623">
    <property type="entry name" value="Shikimate_kinase/TSH1"/>
</dbReference>
<evidence type="ECO:0000313" key="13">
    <source>
        <dbReference type="Proteomes" id="UP000681526"/>
    </source>
</evidence>
<dbReference type="HAMAP" id="MF_00109">
    <property type="entry name" value="Shikimate_kinase"/>
    <property type="match status" value="1"/>
</dbReference>
<feature type="binding site" evidence="11">
    <location>
        <position position="122"/>
    </location>
    <ligand>
        <name>ATP</name>
        <dbReference type="ChEBI" id="CHEBI:30616"/>
    </ligand>
</feature>
<dbReference type="Proteomes" id="UP000681526">
    <property type="component" value="Unassembled WGS sequence"/>
</dbReference>